<dbReference type="GeneID" id="96737502"/>
<name>A0ABM6KFC4_9BACI</name>
<gene>
    <name evidence="1" type="ORF">B4U37_03525</name>
</gene>
<organism evidence="1 2">
    <name type="scientific">Sutcliffiella horikoshii</name>
    <dbReference type="NCBI Taxonomy" id="79883"/>
    <lineage>
        <taxon>Bacteria</taxon>
        <taxon>Bacillati</taxon>
        <taxon>Bacillota</taxon>
        <taxon>Bacilli</taxon>
        <taxon>Bacillales</taxon>
        <taxon>Bacillaceae</taxon>
        <taxon>Sutcliffiella</taxon>
    </lineage>
</organism>
<dbReference type="RefSeq" id="WP_088017099.1">
    <property type="nucleotide sequence ID" value="NZ_CP020880.1"/>
</dbReference>
<protein>
    <submittedName>
        <fullName evidence="1">Uncharacterized protein</fullName>
    </submittedName>
</protein>
<reference evidence="1 2" key="1">
    <citation type="submission" date="2017-04" db="EMBL/GenBank/DDBJ databases">
        <title>Complete Genome Sequence of the Bacillus horikoshii 20a strain from Cuatro Cienegas, Coahuila, Mexico.</title>
        <authorList>
            <person name="Zarza E."/>
            <person name="Alcaraz L.D."/>
            <person name="Aguilar-Salinas B."/>
            <person name="Islas A."/>
            <person name="Olmedo-Alvarez G."/>
        </authorList>
    </citation>
    <scope>NUCLEOTIDE SEQUENCE [LARGE SCALE GENOMIC DNA]</scope>
    <source>
        <strain evidence="1 2">20a</strain>
    </source>
</reference>
<proteinExistence type="predicted"/>
<dbReference type="EMBL" id="CP020880">
    <property type="protein sequence ID" value="ART75168.1"/>
    <property type="molecule type" value="Genomic_DNA"/>
</dbReference>
<accession>A0ABM6KFC4</accession>
<sequence length="214" mass="25399">MNKPHLNLMQFFDGFVINYRKLNLNTQHNRSMFTQKEINYFADLGEMLGFDSYIEDSKFDKSKNRSRPMDLAWWKWDKREDPENYHYLALHLERESLPMKDEETIEKLFSETEEGCIPNDVVGIQYVDSDERISFLNKLVLHKNKQQKSNALMVYRFFDESLQVQKVLAYHFSAEGMVVERKAICKEDEFGYFSMIFEEEFAASGVEMSCINSK</sequence>
<dbReference type="Proteomes" id="UP000195573">
    <property type="component" value="Chromosome"/>
</dbReference>
<evidence type="ECO:0000313" key="1">
    <source>
        <dbReference type="EMBL" id="ART75168.1"/>
    </source>
</evidence>
<keyword evidence="2" id="KW-1185">Reference proteome</keyword>
<evidence type="ECO:0000313" key="2">
    <source>
        <dbReference type="Proteomes" id="UP000195573"/>
    </source>
</evidence>